<dbReference type="EMBL" id="LR796429">
    <property type="protein sequence ID" value="CAB4144845.1"/>
    <property type="molecule type" value="Genomic_DNA"/>
</dbReference>
<sequence length="468" mass="52549">MSSFIYNAPSTISQFMKSDQFGRFISGPVGSGKTTGIIMEIIRRASEQYPGPDGIRRTRWAIVRNTLQQLRQTVLPDVQTILSPVCRFYTTDSTIQIRAGDVHADLMLMPLDTPDDQRRLLSTQLTGAWLSEFREIDFRLLAPITGRLGRYPSKIAVPPTPDHPNGGPTWFGVIGETNSFNEGSEWHRFLVLEKPTEYEFFRQPSGLSPDAENVENLPPNYYQRLAEGQSEEWCKVYIENDFGIDVGGQAVFRASFNIERHVTEKPLPVNPFRPVMIAMDFGRTPTALLMQLTPEGRLHVLDEISSEDMGLEQFAKTLLQPMLLNEKYLGREFYVIGDPAGTAKSQVNEMSCFDVLKAAGFRAYPASTNEVGARLRACETLFLQSRGLGPAILIDSRCNSLVRALRFDYRFRRNSRGDLQPSPDKNGASHIADAFQYGCLAVATDLPGRIMARRNFKPRPTIPVGAWT</sequence>
<dbReference type="InterPro" id="IPR027417">
    <property type="entry name" value="P-loop_NTPase"/>
</dbReference>
<dbReference type="Gene3D" id="3.30.420.280">
    <property type="match status" value="1"/>
</dbReference>
<name>A0A6J5MCM4_9CAUD</name>
<organism evidence="1">
    <name type="scientific">uncultured Caudovirales phage</name>
    <dbReference type="NCBI Taxonomy" id="2100421"/>
    <lineage>
        <taxon>Viruses</taxon>
        <taxon>Duplodnaviria</taxon>
        <taxon>Heunggongvirae</taxon>
        <taxon>Uroviricota</taxon>
        <taxon>Caudoviricetes</taxon>
        <taxon>Peduoviridae</taxon>
        <taxon>Maltschvirus</taxon>
        <taxon>Maltschvirus maltsch</taxon>
    </lineage>
</organism>
<proteinExistence type="predicted"/>
<protein>
    <recommendedName>
        <fullName evidence="2">Terminase-like family</fullName>
    </recommendedName>
</protein>
<evidence type="ECO:0000313" key="1">
    <source>
        <dbReference type="EMBL" id="CAB4144845.1"/>
    </source>
</evidence>
<accession>A0A6J5MCM4</accession>
<reference evidence="1" key="1">
    <citation type="submission" date="2020-04" db="EMBL/GenBank/DDBJ databases">
        <authorList>
            <person name="Chiriac C."/>
            <person name="Salcher M."/>
            <person name="Ghai R."/>
            <person name="Kavagutti S V."/>
        </authorList>
    </citation>
    <scope>NUCLEOTIDE SEQUENCE</scope>
</reference>
<evidence type="ECO:0008006" key="2">
    <source>
        <dbReference type="Google" id="ProtNLM"/>
    </source>
</evidence>
<dbReference type="Gene3D" id="3.40.50.300">
    <property type="entry name" value="P-loop containing nucleotide triphosphate hydrolases"/>
    <property type="match status" value="1"/>
</dbReference>
<gene>
    <name evidence="1" type="ORF">UFOVP470_67</name>
</gene>